<protein>
    <submittedName>
        <fullName evidence="2">Helix-turn-helix domain-containing protein</fullName>
    </submittedName>
</protein>
<accession>A0A7G9S7F4</accession>
<dbReference type="Proteomes" id="UP000515934">
    <property type="component" value="Chromosome"/>
</dbReference>
<feature type="domain" description="PucR C-terminal helix-turn-helix" evidence="1">
    <location>
        <begin position="485"/>
        <end position="543"/>
    </location>
</feature>
<dbReference type="InterPro" id="IPR025736">
    <property type="entry name" value="PucR_C-HTH_dom"/>
</dbReference>
<keyword evidence="3" id="KW-1185">Reference proteome</keyword>
<dbReference type="RefSeq" id="WP_187556236.1">
    <property type="nucleotide sequence ID" value="NZ_CP060716.1"/>
</dbReference>
<organism evidence="2 3">
    <name type="scientific">Leucobacter denitrificans</name>
    <dbReference type="NCBI Taxonomy" id="683042"/>
    <lineage>
        <taxon>Bacteria</taxon>
        <taxon>Bacillati</taxon>
        <taxon>Actinomycetota</taxon>
        <taxon>Actinomycetes</taxon>
        <taxon>Micrococcales</taxon>
        <taxon>Microbacteriaceae</taxon>
        <taxon>Leucobacter</taxon>
    </lineage>
</organism>
<gene>
    <name evidence="2" type="ORF">H9L06_05755</name>
</gene>
<evidence type="ECO:0000313" key="3">
    <source>
        <dbReference type="Proteomes" id="UP000515934"/>
    </source>
</evidence>
<proteinExistence type="predicted"/>
<evidence type="ECO:0000259" key="1">
    <source>
        <dbReference type="Pfam" id="PF13556"/>
    </source>
</evidence>
<dbReference type="KEGG" id="ldn:H9L06_05755"/>
<dbReference type="AlphaFoldDB" id="A0A7G9S7F4"/>
<dbReference type="Pfam" id="PF13556">
    <property type="entry name" value="HTH_30"/>
    <property type="match status" value="1"/>
</dbReference>
<dbReference type="Gene3D" id="1.10.10.2840">
    <property type="entry name" value="PucR C-terminal helix-turn-helix domain"/>
    <property type="match status" value="1"/>
</dbReference>
<dbReference type="PANTHER" id="PTHR33744:SF17">
    <property type="entry name" value="CONSERVED PROTEIN"/>
    <property type="match status" value="1"/>
</dbReference>
<dbReference type="PANTHER" id="PTHR33744">
    <property type="entry name" value="CARBOHYDRATE DIACID REGULATOR"/>
    <property type="match status" value="1"/>
</dbReference>
<name>A0A7G9S7F4_9MICO</name>
<sequence>MVRLNSIDTRVNDGHYGVSLRQIEGRLGSDVVRIEYAADAPDPNVRALDIYDAASSEASGEVGAEGMLLCLVSADAMRPEELERALAAAANNSCAGVAIKVAAGSERESELIAQISRMQLATVILSPEVSWREFDALITGTLGENAQSLNLAPSAGDKLFALANTIARTFGGSVAIEDHQRSILAHSSVTGQAIDDLRTTGILFRRAGDAPVNEARYREVLEAEGPIRFPRYGDYLPRAAIAVRAGTIPLGSIWVLDPDGDATGDTDGTQLSTEKAEVLERAAAMAAGTLLEAWKASSRSGSRRESALRRVLIAAAQQGDREELDPTGDAVGVILAATVAAGPRSAGRIAEARAVFARHLAMYVPNVVISAEANEIIALCPTPLVEQVREWALSALADLSDDTSAGIQVGVSDAHSISNRLPFAANEARDVARHSRSTGEPVGTVTRVRTQLFLAACRSQLELDDRLLLPEVRELLESGESKHQLVDTLECWLSEVGNVARTAERLLVHEQTVRYRLKRLRELFPLEGAEPDYLVTLWAQLRAMRDRT</sequence>
<evidence type="ECO:0000313" key="2">
    <source>
        <dbReference type="EMBL" id="QNN63779.1"/>
    </source>
</evidence>
<dbReference type="InterPro" id="IPR042070">
    <property type="entry name" value="PucR_C-HTH_sf"/>
</dbReference>
<dbReference type="EMBL" id="CP060716">
    <property type="protein sequence ID" value="QNN63779.1"/>
    <property type="molecule type" value="Genomic_DNA"/>
</dbReference>
<dbReference type="InterPro" id="IPR051448">
    <property type="entry name" value="CdaR-like_regulators"/>
</dbReference>
<reference evidence="2 3" key="1">
    <citation type="submission" date="2020-08" db="EMBL/GenBank/DDBJ databases">
        <title>Genome sequence of Leucobacter denitrificans KACC 14055T.</title>
        <authorList>
            <person name="Hyun D.-W."/>
            <person name="Bae J.-W."/>
        </authorList>
    </citation>
    <scope>NUCLEOTIDE SEQUENCE [LARGE SCALE GENOMIC DNA]</scope>
    <source>
        <strain evidence="2 3">KACC 14055</strain>
    </source>
</reference>